<reference evidence="2 3" key="1">
    <citation type="submission" date="2013-07" db="EMBL/GenBank/DDBJ databases">
        <title>The Genome Sequence of Kwoniella mangroviensis CBS10435.</title>
        <authorList>
            <consortium name="The Broad Institute Genome Sequencing Platform"/>
            <person name="Cuomo C."/>
            <person name="Litvintseva A."/>
            <person name="Chen Y."/>
            <person name="Heitman J."/>
            <person name="Sun S."/>
            <person name="Springer D."/>
            <person name="Dromer F."/>
            <person name="Young S.K."/>
            <person name="Zeng Q."/>
            <person name="Gargeya S."/>
            <person name="Fitzgerald M."/>
            <person name="Abouelleil A."/>
            <person name="Alvarado L."/>
            <person name="Berlin A.M."/>
            <person name="Chapman S.B."/>
            <person name="Dewar J."/>
            <person name="Goldberg J."/>
            <person name="Griggs A."/>
            <person name="Gujja S."/>
            <person name="Hansen M."/>
            <person name="Howarth C."/>
            <person name="Imamovic A."/>
            <person name="Larimer J."/>
            <person name="McCowan C."/>
            <person name="Murphy C."/>
            <person name="Pearson M."/>
            <person name="Priest M."/>
            <person name="Roberts A."/>
            <person name="Saif S."/>
            <person name="Shea T."/>
            <person name="Sykes S."/>
            <person name="Wortman J."/>
            <person name="Nusbaum C."/>
            <person name="Birren B."/>
        </authorList>
    </citation>
    <scope>NUCLEOTIDE SEQUENCE [LARGE SCALE GENOMIC DNA]</scope>
    <source>
        <strain evidence="2 3">CBS 10435</strain>
    </source>
</reference>
<protein>
    <submittedName>
        <fullName evidence="2">Uncharacterized protein</fullName>
    </submittedName>
</protein>
<evidence type="ECO:0000313" key="2">
    <source>
        <dbReference type="EMBL" id="OCF55442.1"/>
    </source>
</evidence>
<dbReference type="AlphaFoldDB" id="A0A1B9IIS9"/>
<dbReference type="EMBL" id="KI669466">
    <property type="protein sequence ID" value="OCF55442.1"/>
    <property type="molecule type" value="Genomic_DNA"/>
</dbReference>
<evidence type="ECO:0000313" key="3">
    <source>
        <dbReference type="Proteomes" id="UP000092583"/>
    </source>
</evidence>
<accession>A0A1B9IIS9</accession>
<keyword evidence="3" id="KW-1185">Reference proteome</keyword>
<gene>
    <name evidence="2" type="ORF">L486_06925</name>
</gene>
<dbReference type="Proteomes" id="UP000092583">
    <property type="component" value="Unassembled WGS sequence"/>
</dbReference>
<organism evidence="2 3">
    <name type="scientific">Kwoniella mangroviensis CBS 10435</name>
    <dbReference type="NCBI Taxonomy" id="1331196"/>
    <lineage>
        <taxon>Eukaryota</taxon>
        <taxon>Fungi</taxon>
        <taxon>Dikarya</taxon>
        <taxon>Basidiomycota</taxon>
        <taxon>Agaricomycotina</taxon>
        <taxon>Tremellomycetes</taxon>
        <taxon>Tremellales</taxon>
        <taxon>Cryptococcaceae</taxon>
        <taxon>Kwoniella</taxon>
    </lineage>
</organism>
<proteinExistence type="predicted"/>
<name>A0A1B9IIS9_9TREE</name>
<feature type="region of interest" description="Disordered" evidence="1">
    <location>
        <begin position="16"/>
        <end position="40"/>
    </location>
</feature>
<evidence type="ECO:0000256" key="1">
    <source>
        <dbReference type="SAM" id="MobiDB-lite"/>
    </source>
</evidence>
<sequence>MNHDHYPYNTISAQSNITYDSGSSNTSTGYAQGRQGPGDGVTTLHDGINEEYEYDSDTWSVDHSEGGEEDDSILKSMKIPEDTRIKPGLNYDIDSKNRIYHIPPTMIVVEIGWTTTTNRKTRVRRPFVDISGYTNTFNSDLRSETGLNLGKFMSSTHWSQKIDDLYRSVDDTNNLSIFQEIANKEYKRERHTLENMESAVIEMLYSQETEMDKRGNDQIHIRVLTTEEATDLRDNRGYSRWKRRNRTIIS</sequence>
<reference evidence="3" key="2">
    <citation type="submission" date="2013-12" db="EMBL/GenBank/DDBJ databases">
        <title>Evolution of pathogenesis and genome organization in the Tremellales.</title>
        <authorList>
            <person name="Cuomo C."/>
            <person name="Litvintseva A."/>
            <person name="Heitman J."/>
            <person name="Chen Y."/>
            <person name="Sun S."/>
            <person name="Springer D."/>
            <person name="Dromer F."/>
            <person name="Young S."/>
            <person name="Zeng Q."/>
            <person name="Chapman S."/>
            <person name="Gujja S."/>
            <person name="Saif S."/>
            <person name="Birren B."/>
        </authorList>
    </citation>
    <scope>NUCLEOTIDE SEQUENCE [LARGE SCALE GENOMIC DNA]</scope>
    <source>
        <strain evidence="3">CBS 10435</strain>
    </source>
</reference>
<feature type="compositionally biased region" description="Polar residues" evidence="1">
    <location>
        <begin position="16"/>
        <end position="30"/>
    </location>
</feature>